<proteinExistence type="predicted"/>
<feature type="transmembrane region" description="Helical" evidence="2">
    <location>
        <begin position="41"/>
        <end position="58"/>
    </location>
</feature>
<gene>
    <name evidence="3" type="ORF">H2509_04220</name>
</gene>
<name>A0A839ABA7_9HYPH</name>
<keyword evidence="2" id="KW-0472">Membrane</keyword>
<keyword evidence="4" id="KW-1185">Reference proteome</keyword>
<keyword evidence="2" id="KW-0812">Transmembrane</keyword>
<protein>
    <submittedName>
        <fullName evidence="3">Uncharacterized protein</fullName>
    </submittedName>
</protein>
<evidence type="ECO:0000313" key="4">
    <source>
        <dbReference type="Proteomes" id="UP000541109"/>
    </source>
</evidence>
<evidence type="ECO:0000256" key="1">
    <source>
        <dbReference type="SAM" id="MobiDB-lite"/>
    </source>
</evidence>
<evidence type="ECO:0000313" key="3">
    <source>
        <dbReference type="EMBL" id="MBA5776328.1"/>
    </source>
</evidence>
<reference evidence="3 4" key="1">
    <citation type="submission" date="2020-07" db="EMBL/GenBank/DDBJ databases">
        <title>Stappia sp., F7233, whole genome shotgun sequencing project.</title>
        <authorList>
            <person name="Jiang S."/>
            <person name="Liu Z.W."/>
            <person name="Du Z.J."/>
        </authorList>
    </citation>
    <scope>NUCLEOTIDE SEQUENCE [LARGE SCALE GENOMIC DNA]</scope>
    <source>
        <strain evidence="3 4">F7233</strain>
    </source>
</reference>
<evidence type="ECO:0000256" key="2">
    <source>
        <dbReference type="SAM" id="Phobius"/>
    </source>
</evidence>
<feature type="compositionally biased region" description="Basic residues" evidence="1">
    <location>
        <begin position="1"/>
        <end position="10"/>
    </location>
</feature>
<sequence>MAGASRRRSLPARDDQEVAGGLAGRTPRPFAIGYRKGAGEALVYGALVAGLLCVVAAVLHGSGLILLGVLPAGFCAYRFYPMVETRTPQLGANAEGLFVEGIGFIYWQSIAQVDLFQTSVRNIRLAALRVTLNGSLEDSLAKRLERPSVRMLMTRSWKVRRWPGGDGLEVELHPLDGDPHEILERVRDFLPLHAR</sequence>
<dbReference type="Proteomes" id="UP000541109">
    <property type="component" value="Unassembled WGS sequence"/>
</dbReference>
<feature type="region of interest" description="Disordered" evidence="1">
    <location>
        <begin position="1"/>
        <end position="21"/>
    </location>
</feature>
<comment type="caution">
    <text evidence="3">The sequence shown here is derived from an EMBL/GenBank/DDBJ whole genome shotgun (WGS) entry which is preliminary data.</text>
</comment>
<accession>A0A839ABA7</accession>
<dbReference type="RefSeq" id="WP_182162630.1">
    <property type="nucleotide sequence ID" value="NZ_JACFXV010000042.1"/>
</dbReference>
<organism evidence="3 4">
    <name type="scientific">Stappia albiluteola</name>
    <dbReference type="NCBI Taxonomy" id="2758565"/>
    <lineage>
        <taxon>Bacteria</taxon>
        <taxon>Pseudomonadati</taxon>
        <taxon>Pseudomonadota</taxon>
        <taxon>Alphaproteobacteria</taxon>
        <taxon>Hyphomicrobiales</taxon>
        <taxon>Stappiaceae</taxon>
        <taxon>Stappia</taxon>
    </lineage>
</organism>
<keyword evidence="2" id="KW-1133">Transmembrane helix</keyword>
<dbReference type="EMBL" id="JACFXV010000042">
    <property type="protein sequence ID" value="MBA5776328.1"/>
    <property type="molecule type" value="Genomic_DNA"/>
</dbReference>
<dbReference type="AlphaFoldDB" id="A0A839ABA7"/>